<proteinExistence type="predicted"/>
<comment type="caution">
    <text evidence="2">The sequence shown here is derived from an EMBL/GenBank/DDBJ whole genome shotgun (WGS) entry which is preliminary data.</text>
</comment>
<sequence>MLRLLTRRIASYLPRRPMEPEPGLCCDEGCESCVWLVYANELLDYYRQKTPHGSLDKVKNEIIDKIESPSVKAFVIGELEMAAKQFDDLSKLRKK</sequence>
<accession>A0A9P1N2S0</accession>
<evidence type="ECO:0000313" key="2">
    <source>
        <dbReference type="EMBL" id="CAI5448913.1"/>
    </source>
</evidence>
<dbReference type="PANTHER" id="PTHR21193:SF3">
    <property type="entry name" value="OXIDOREDUCTASE-LIKE DOMAIN-CONTAINING PROTEIN 1"/>
    <property type="match status" value="1"/>
</dbReference>
<keyword evidence="3" id="KW-1185">Reference proteome</keyword>
<dbReference type="Pfam" id="PF09791">
    <property type="entry name" value="Oxidored-like"/>
    <property type="match status" value="1"/>
</dbReference>
<name>A0A9P1N2S0_9PELO</name>
<dbReference type="OrthoDB" id="10064411at2759"/>
<gene>
    <name evidence="2" type="ORF">CAMP_LOCUS11550</name>
</gene>
<organism evidence="2 3">
    <name type="scientific">Caenorhabditis angaria</name>
    <dbReference type="NCBI Taxonomy" id="860376"/>
    <lineage>
        <taxon>Eukaryota</taxon>
        <taxon>Metazoa</taxon>
        <taxon>Ecdysozoa</taxon>
        <taxon>Nematoda</taxon>
        <taxon>Chromadorea</taxon>
        <taxon>Rhabditida</taxon>
        <taxon>Rhabditina</taxon>
        <taxon>Rhabditomorpha</taxon>
        <taxon>Rhabditoidea</taxon>
        <taxon>Rhabditidae</taxon>
        <taxon>Peloderinae</taxon>
        <taxon>Caenorhabditis</taxon>
    </lineage>
</organism>
<evidence type="ECO:0000313" key="3">
    <source>
        <dbReference type="Proteomes" id="UP001152747"/>
    </source>
</evidence>
<dbReference type="InterPro" id="IPR039251">
    <property type="entry name" value="OXLD1"/>
</dbReference>
<dbReference type="EMBL" id="CANHGI010000004">
    <property type="protein sequence ID" value="CAI5448913.1"/>
    <property type="molecule type" value="Genomic_DNA"/>
</dbReference>
<dbReference type="PANTHER" id="PTHR21193">
    <property type="entry name" value="OXIDOREDUCTASE-LIKE DOMAIN-CONTAINING PROTEIN 1"/>
    <property type="match status" value="1"/>
</dbReference>
<feature type="domain" description="Oxidoreductase-like" evidence="1">
    <location>
        <begin position="13"/>
        <end position="49"/>
    </location>
</feature>
<reference evidence="2" key="1">
    <citation type="submission" date="2022-11" db="EMBL/GenBank/DDBJ databases">
        <authorList>
            <person name="Kikuchi T."/>
        </authorList>
    </citation>
    <scope>NUCLEOTIDE SEQUENCE</scope>
    <source>
        <strain evidence="2">PS1010</strain>
    </source>
</reference>
<dbReference type="GO" id="GO:0005739">
    <property type="term" value="C:mitochondrion"/>
    <property type="evidence" value="ECO:0007669"/>
    <property type="project" value="TreeGrafter"/>
</dbReference>
<dbReference type="AlphaFoldDB" id="A0A9P1N2S0"/>
<protein>
    <recommendedName>
        <fullName evidence="1">Oxidoreductase-like domain-containing protein</fullName>
    </recommendedName>
</protein>
<evidence type="ECO:0000259" key="1">
    <source>
        <dbReference type="Pfam" id="PF09791"/>
    </source>
</evidence>
<dbReference type="InterPro" id="IPR019180">
    <property type="entry name" value="Oxidoreductase-like_N"/>
</dbReference>
<dbReference type="Proteomes" id="UP001152747">
    <property type="component" value="Unassembled WGS sequence"/>
</dbReference>